<organism evidence="1">
    <name type="scientific">Cladocopium goreaui</name>
    <dbReference type="NCBI Taxonomy" id="2562237"/>
    <lineage>
        <taxon>Eukaryota</taxon>
        <taxon>Sar</taxon>
        <taxon>Alveolata</taxon>
        <taxon>Dinophyceae</taxon>
        <taxon>Suessiales</taxon>
        <taxon>Symbiodiniaceae</taxon>
        <taxon>Cladocopium</taxon>
    </lineage>
</organism>
<dbReference type="Proteomes" id="UP001152797">
    <property type="component" value="Unassembled WGS sequence"/>
</dbReference>
<name>A0A9P1GB65_9DINO</name>
<evidence type="ECO:0000313" key="2">
    <source>
        <dbReference type="EMBL" id="CAL1160285.1"/>
    </source>
</evidence>
<gene>
    <name evidence="1" type="ORF">C1SCF055_LOCUS32508</name>
</gene>
<reference evidence="1" key="1">
    <citation type="submission" date="2022-10" db="EMBL/GenBank/DDBJ databases">
        <authorList>
            <person name="Chen Y."/>
            <person name="Dougan E. K."/>
            <person name="Chan C."/>
            <person name="Rhodes N."/>
            <person name="Thang M."/>
        </authorList>
    </citation>
    <scope>NUCLEOTIDE SEQUENCE</scope>
</reference>
<sequence>MVDCSCQTLLIAVSGVPDVTTVHVLPEWVDTWDGCKALEDELQVLIVFERLRGQSAFSHGHLAGLPYKQMNSEGQEFEKYQPVIVKKISPGGTRVQVTWCFDGLLKDEDSSKLQAAVRVSIMGTQQSRAKAVLRILMSADQGAQGLLASQLEALEKAGDVFGCDGGPGSYGLQKFDMMVDTPHVRKFMRFLGACFFFLIDLDNILHTLVFYWEWCFVPVRSGYHWLVVWHTNGVATPTFMWAEDRHILRMFWMG</sequence>
<reference evidence="2" key="2">
    <citation type="submission" date="2024-04" db="EMBL/GenBank/DDBJ databases">
        <authorList>
            <person name="Chen Y."/>
            <person name="Shah S."/>
            <person name="Dougan E. K."/>
            <person name="Thang M."/>
            <person name="Chan C."/>
        </authorList>
    </citation>
    <scope>NUCLEOTIDE SEQUENCE [LARGE SCALE GENOMIC DNA]</scope>
</reference>
<proteinExistence type="predicted"/>
<protein>
    <submittedName>
        <fullName evidence="1">Uncharacterized protein</fullName>
    </submittedName>
</protein>
<dbReference type="EMBL" id="CAMXCT010003919">
    <property type="protein sequence ID" value="CAI4006910.1"/>
    <property type="molecule type" value="Genomic_DNA"/>
</dbReference>
<keyword evidence="3" id="KW-1185">Reference proteome</keyword>
<evidence type="ECO:0000313" key="1">
    <source>
        <dbReference type="EMBL" id="CAI4006910.1"/>
    </source>
</evidence>
<dbReference type="EMBL" id="CAMXCT030003919">
    <property type="protein sequence ID" value="CAL4794222.1"/>
    <property type="molecule type" value="Genomic_DNA"/>
</dbReference>
<dbReference type="AlphaFoldDB" id="A0A9P1GB65"/>
<comment type="caution">
    <text evidence="1">The sequence shown here is derived from an EMBL/GenBank/DDBJ whole genome shotgun (WGS) entry which is preliminary data.</text>
</comment>
<accession>A0A9P1GB65</accession>
<evidence type="ECO:0000313" key="3">
    <source>
        <dbReference type="Proteomes" id="UP001152797"/>
    </source>
</evidence>
<dbReference type="EMBL" id="CAMXCT020003919">
    <property type="protein sequence ID" value="CAL1160285.1"/>
    <property type="molecule type" value="Genomic_DNA"/>
</dbReference>